<evidence type="ECO:0000313" key="3">
    <source>
        <dbReference type="Proteomes" id="UP000008514"/>
    </source>
</evidence>
<name>K4IIZ5_PSYTT</name>
<protein>
    <submittedName>
        <fullName evidence="2">SOS-response transcrptional repressor LexA</fullName>
    </submittedName>
</protein>
<dbReference type="STRING" id="313595.P700755_003935"/>
<dbReference type="CDD" id="cd06529">
    <property type="entry name" value="S24_LexA-like"/>
    <property type="match status" value="1"/>
</dbReference>
<dbReference type="KEGG" id="ptq:P700755_003935"/>
<dbReference type="SUPFAM" id="SSF47413">
    <property type="entry name" value="lambda repressor-like DNA-binding domains"/>
    <property type="match status" value="1"/>
</dbReference>
<dbReference type="SMART" id="SM00530">
    <property type="entry name" value="HTH_XRE"/>
    <property type="match status" value="1"/>
</dbReference>
<dbReference type="Gene3D" id="2.10.109.10">
    <property type="entry name" value="Umud Fragment, subunit A"/>
    <property type="match status" value="1"/>
</dbReference>
<dbReference type="Proteomes" id="UP000008514">
    <property type="component" value="Chromosome"/>
</dbReference>
<gene>
    <name evidence="2" type="ordered locus">P700755_003935</name>
</gene>
<reference evidence="2" key="1">
    <citation type="submission" date="2006-03" db="EMBL/GenBank/DDBJ databases">
        <authorList>
            <person name="Bowman J."/>
            <person name="Ferriera S."/>
            <person name="Johnson J."/>
            <person name="Kravitz S."/>
            <person name="Halpern A."/>
            <person name="Remington K."/>
            <person name="Beeson K."/>
            <person name="Tran B."/>
            <person name="Rogers Y.-H."/>
            <person name="Friedman R."/>
            <person name="Venter J.C."/>
        </authorList>
    </citation>
    <scope>NUCLEOTIDE SEQUENCE [LARGE SCALE GENOMIC DNA]</scope>
    <source>
        <strain evidence="2">ATCC 700755</strain>
    </source>
</reference>
<dbReference type="CDD" id="cd00093">
    <property type="entry name" value="HTH_XRE"/>
    <property type="match status" value="1"/>
</dbReference>
<dbReference type="Gene3D" id="1.10.260.40">
    <property type="entry name" value="lambda repressor-like DNA-binding domains"/>
    <property type="match status" value="1"/>
</dbReference>
<dbReference type="InterPro" id="IPR001387">
    <property type="entry name" value="Cro/C1-type_HTH"/>
</dbReference>
<dbReference type="InterPro" id="IPR015927">
    <property type="entry name" value="Peptidase_S24_S26A/B/C"/>
</dbReference>
<dbReference type="HOGENOM" id="CLU_074799_2_1_10"/>
<evidence type="ECO:0000313" key="2">
    <source>
        <dbReference type="EMBL" id="AFU70507.1"/>
    </source>
</evidence>
<dbReference type="SUPFAM" id="SSF51306">
    <property type="entry name" value="LexA/Signal peptidase"/>
    <property type="match status" value="1"/>
</dbReference>
<dbReference type="Pfam" id="PF00717">
    <property type="entry name" value="Peptidase_S24"/>
    <property type="match status" value="1"/>
</dbReference>
<dbReference type="GO" id="GO:0003677">
    <property type="term" value="F:DNA binding"/>
    <property type="evidence" value="ECO:0007669"/>
    <property type="project" value="InterPro"/>
</dbReference>
<keyword evidence="3" id="KW-1185">Reference proteome</keyword>
<dbReference type="PROSITE" id="PS50943">
    <property type="entry name" value="HTH_CROC1"/>
    <property type="match status" value="1"/>
</dbReference>
<dbReference type="InterPro" id="IPR036286">
    <property type="entry name" value="LexA/Signal_pep-like_sf"/>
</dbReference>
<proteinExistence type="predicted"/>
<dbReference type="Pfam" id="PF01381">
    <property type="entry name" value="HTH_3"/>
    <property type="match status" value="1"/>
</dbReference>
<feature type="domain" description="HTH cro/C1-type" evidence="1">
    <location>
        <begin position="6"/>
        <end position="44"/>
    </location>
</feature>
<organism evidence="2 3">
    <name type="scientific">Psychroflexus torquis (strain ATCC 700755 / CIP 106069 / ACAM 623)</name>
    <dbReference type="NCBI Taxonomy" id="313595"/>
    <lineage>
        <taxon>Bacteria</taxon>
        <taxon>Pseudomonadati</taxon>
        <taxon>Bacteroidota</taxon>
        <taxon>Flavobacteriia</taxon>
        <taxon>Flavobacteriales</taxon>
        <taxon>Flavobacteriaceae</taxon>
        <taxon>Psychroflexus</taxon>
    </lineage>
</organism>
<dbReference type="EMBL" id="CP003879">
    <property type="protein sequence ID" value="AFU70507.1"/>
    <property type="molecule type" value="Genomic_DNA"/>
</dbReference>
<reference evidence="2" key="2">
    <citation type="submission" date="2012-09" db="EMBL/GenBank/DDBJ databases">
        <title>The complete sequence of Psychroflexus torquis an extreme psychrophile from sea-ice that is stimulated by light.</title>
        <authorList>
            <person name="Feng S."/>
            <person name="Powell S.M."/>
            <person name="Bowman J.P."/>
        </authorList>
    </citation>
    <scope>NUCLEOTIDE SEQUENCE [LARGE SCALE GENOMIC DNA]</scope>
    <source>
        <strain evidence="2">ATCC 700755</strain>
    </source>
</reference>
<dbReference type="AlphaFoldDB" id="K4IIZ5"/>
<dbReference type="InterPro" id="IPR010982">
    <property type="entry name" value="Lambda_DNA-bd_dom_sf"/>
</dbReference>
<dbReference type="RefSeq" id="WP_015026040.1">
    <property type="nucleotide sequence ID" value="NC_018721.1"/>
</dbReference>
<evidence type="ECO:0000259" key="1">
    <source>
        <dbReference type="PROSITE" id="PS50943"/>
    </source>
</evidence>
<dbReference type="OrthoDB" id="3831186at2"/>
<sequence length="217" mass="25062">MENKEVKEVRKALKMTQTEFAEKVGVSKITIISYEKGGVIPKSKSKILENMHKEAFENDTSKASLKDYELIKLVPLVASRVQAGFLSGWGDDEYIGELPKIPWEVEKEFKGNYFCFEVEGDSMNNSNPSEAILDKDILLCREIQKHHWKNKLHINSWDFVIAHKDRGIVVKRITDQNVEYGKLALHSLNNLYEDYTVNIEDVIALFNVVAMKRSRRR</sequence>
<dbReference type="InterPro" id="IPR039418">
    <property type="entry name" value="LexA-like"/>
</dbReference>
<dbReference type="eggNOG" id="COG1974">
    <property type="taxonomic scope" value="Bacteria"/>
</dbReference>
<accession>K4IIZ5</accession>